<keyword evidence="2" id="KW-0560">Oxidoreductase</keyword>
<dbReference type="Gene3D" id="3.40.50.720">
    <property type="entry name" value="NAD(P)-binding Rossmann-like Domain"/>
    <property type="match status" value="1"/>
</dbReference>
<reference evidence="3 4" key="1">
    <citation type="submission" date="2020-08" db="EMBL/GenBank/DDBJ databases">
        <title>Genomic Encyclopedia of Type Strains, Phase IV (KMG-V): Genome sequencing to study the core and pangenomes of soil and plant-associated prokaryotes.</title>
        <authorList>
            <person name="Whitman W."/>
        </authorList>
    </citation>
    <scope>NUCLEOTIDE SEQUENCE [LARGE SCALE GENOMIC DNA]</scope>
    <source>
        <strain evidence="3 4">M8UP14</strain>
    </source>
</reference>
<protein>
    <submittedName>
        <fullName evidence="3">NAD(P)-dependent dehydrogenase (Short-subunit alcohol dehydrogenase family)</fullName>
    </submittedName>
</protein>
<dbReference type="AlphaFoldDB" id="A0A7W8E428"/>
<dbReference type="InterPro" id="IPR020904">
    <property type="entry name" value="Sc_DH/Rdtase_CS"/>
</dbReference>
<organism evidence="3 4">
    <name type="scientific">Granulicella aggregans</name>
    <dbReference type="NCBI Taxonomy" id="474949"/>
    <lineage>
        <taxon>Bacteria</taxon>
        <taxon>Pseudomonadati</taxon>
        <taxon>Acidobacteriota</taxon>
        <taxon>Terriglobia</taxon>
        <taxon>Terriglobales</taxon>
        <taxon>Acidobacteriaceae</taxon>
        <taxon>Granulicella</taxon>
    </lineage>
</organism>
<dbReference type="Proteomes" id="UP000540989">
    <property type="component" value="Unassembled WGS sequence"/>
</dbReference>
<comment type="similarity">
    <text evidence="1">Belongs to the short-chain dehydrogenases/reductases (SDR) family.</text>
</comment>
<evidence type="ECO:0000313" key="4">
    <source>
        <dbReference type="Proteomes" id="UP000540989"/>
    </source>
</evidence>
<name>A0A7W8E428_9BACT</name>
<dbReference type="PANTHER" id="PTHR43639">
    <property type="entry name" value="OXIDOREDUCTASE, SHORT-CHAIN DEHYDROGENASE/REDUCTASE FAMILY (AFU_ORTHOLOGUE AFUA_5G02870)"/>
    <property type="match status" value="1"/>
</dbReference>
<dbReference type="EMBL" id="JACHIP010000004">
    <property type="protein sequence ID" value="MBB5058593.1"/>
    <property type="molecule type" value="Genomic_DNA"/>
</dbReference>
<evidence type="ECO:0000313" key="3">
    <source>
        <dbReference type="EMBL" id="MBB5058593.1"/>
    </source>
</evidence>
<dbReference type="PRINTS" id="PR00081">
    <property type="entry name" value="GDHRDH"/>
</dbReference>
<evidence type="ECO:0000256" key="1">
    <source>
        <dbReference type="ARBA" id="ARBA00006484"/>
    </source>
</evidence>
<dbReference type="FunFam" id="3.40.50.720:FF:000084">
    <property type="entry name" value="Short-chain dehydrogenase reductase"/>
    <property type="match status" value="1"/>
</dbReference>
<dbReference type="InterPro" id="IPR036291">
    <property type="entry name" value="NAD(P)-bd_dom_sf"/>
</dbReference>
<dbReference type="PROSITE" id="PS00061">
    <property type="entry name" value="ADH_SHORT"/>
    <property type="match status" value="1"/>
</dbReference>
<accession>A0A7W8E428</accession>
<dbReference type="RefSeq" id="WP_246409162.1">
    <property type="nucleotide sequence ID" value="NZ_JACHIP010000004.1"/>
</dbReference>
<keyword evidence="4" id="KW-1185">Reference proteome</keyword>
<evidence type="ECO:0000256" key="2">
    <source>
        <dbReference type="ARBA" id="ARBA00023002"/>
    </source>
</evidence>
<sequence length="262" mass="28574">MESQNKGAEQFAKYPSLQDRVVLITGGASGIGEVLVEAFTLQGAQVVFLDINDEAASALIDRLSPNAAHAPVYVHCDLTDSAQLAEKLAAIITRFTTIDVVINNAGDDTRHKTEDVTPEFWDRCTAVNLKHQFFVSQAVIPGMKWQGRGVILNMSSISWIIPSTGLPVYVASKAAIVGLTRTLAHELGPHGIRVNCILPGAIETARQRENWYTEEYVNEILGQQAIKRMLQPEEVARLALFLAADDSSGITNQSYIVDGGWV</sequence>
<proteinExistence type="inferred from homology"/>
<dbReference type="Pfam" id="PF13561">
    <property type="entry name" value="adh_short_C2"/>
    <property type="match status" value="1"/>
</dbReference>
<dbReference type="PANTHER" id="PTHR43639:SF1">
    <property type="entry name" value="SHORT-CHAIN DEHYDROGENASE_REDUCTASE FAMILY PROTEIN"/>
    <property type="match status" value="1"/>
</dbReference>
<dbReference type="SUPFAM" id="SSF51735">
    <property type="entry name" value="NAD(P)-binding Rossmann-fold domains"/>
    <property type="match status" value="1"/>
</dbReference>
<comment type="caution">
    <text evidence="3">The sequence shown here is derived from an EMBL/GenBank/DDBJ whole genome shotgun (WGS) entry which is preliminary data.</text>
</comment>
<dbReference type="CDD" id="cd05233">
    <property type="entry name" value="SDR_c"/>
    <property type="match status" value="1"/>
</dbReference>
<gene>
    <name evidence="3" type="ORF">HDF16_003307</name>
</gene>
<dbReference type="PRINTS" id="PR00080">
    <property type="entry name" value="SDRFAMILY"/>
</dbReference>
<dbReference type="GO" id="GO:0016491">
    <property type="term" value="F:oxidoreductase activity"/>
    <property type="evidence" value="ECO:0007669"/>
    <property type="project" value="UniProtKB-KW"/>
</dbReference>
<dbReference type="InterPro" id="IPR002347">
    <property type="entry name" value="SDR_fam"/>
</dbReference>